<dbReference type="EMBL" id="VDLU01000002">
    <property type="protein sequence ID" value="TNJ29093.1"/>
    <property type="molecule type" value="Genomic_DNA"/>
</dbReference>
<dbReference type="Proteomes" id="UP000315496">
    <property type="component" value="Chromosome 2"/>
</dbReference>
<dbReference type="InterPro" id="IPR056344">
    <property type="entry name" value="Ig_CFAP65-like_9th"/>
</dbReference>
<dbReference type="InterPro" id="IPR052614">
    <property type="entry name" value="CFAP65"/>
</dbReference>
<organism evidence="4 5">
    <name type="scientific">Giardia muris</name>
    <dbReference type="NCBI Taxonomy" id="5742"/>
    <lineage>
        <taxon>Eukaryota</taxon>
        <taxon>Metamonada</taxon>
        <taxon>Diplomonadida</taxon>
        <taxon>Hexamitidae</taxon>
        <taxon>Giardiinae</taxon>
        <taxon>Giardia</taxon>
    </lineage>
</organism>
<keyword evidence="5" id="KW-1185">Reference proteome</keyword>
<comment type="caution">
    <text evidence="4">The sequence shown here is derived from an EMBL/GenBank/DDBJ whole genome shotgun (WGS) entry which is preliminary data.</text>
</comment>
<dbReference type="PANTHER" id="PTHR46127">
    <property type="entry name" value="CILIA- AND FLAGELLA-ASSOCIATED PROTEIN 65"/>
    <property type="match status" value="1"/>
</dbReference>
<dbReference type="PANTHER" id="PTHR46127:SF1">
    <property type="entry name" value="CILIA- AND FLAGELLA-ASSOCIATED PROTEIN 65"/>
    <property type="match status" value="1"/>
</dbReference>
<dbReference type="Gene3D" id="2.60.40.10">
    <property type="entry name" value="Immunoglobulins"/>
    <property type="match status" value="4"/>
</dbReference>
<feature type="domain" description="CFAP65-like ninth Ig-like" evidence="2">
    <location>
        <begin position="1531"/>
        <end position="1683"/>
    </location>
</feature>
<evidence type="ECO:0000313" key="5">
    <source>
        <dbReference type="Proteomes" id="UP000315496"/>
    </source>
</evidence>
<evidence type="ECO:0000259" key="3">
    <source>
        <dbReference type="Pfam" id="PF25249"/>
    </source>
</evidence>
<dbReference type="VEuPathDB" id="GiardiaDB:GMRT_12944"/>
<accession>A0A4Z1T511</accession>
<dbReference type="InterPro" id="IPR057470">
    <property type="entry name" value="Ig_CFAP65_7th"/>
</dbReference>
<feature type="compositionally biased region" description="Low complexity" evidence="1">
    <location>
        <begin position="1938"/>
        <end position="1958"/>
    </location>
</feature>
<dbReference type="InterPro" id="IPR013783">
    <property type="entry name" value="Ig-like_fold"/>
</dbReference>
<feature type="domain" description="CFAP65 seventh Ig-like" evidence="3">
    <location>
        <begin position="127"/>
        <end position="205"/>
    </location>
</feature>
<dbReference type="GO" id="GO:0005737">
    <property type="term" value="C:cytoplasm"/>
    <property type="evidence" value="ECO:0007669"/>
    <property type="project" value="UniProtKB-SubCell"/>
</dbReference>
<evidence type="ECO:0000256" key="1">
    <source>
        <dbReference type="SAM" id="MobiDB-lite"/>
    </source>
</evidence>
<dbReference type="Pfam" id="PF25249">
    <property type="entry name" value="Ig_CFAP65_7th"/>
    <property type="match status" value="1"/>
</dbReference>
<feature type="region of interest" description="Disordered" evidence="1">
    <location>
        <begin position="1934"/>
        <end position="1959"/>
    </location>
</feature>
<dbReference type="OrthoDB" id="415597at2759"/>
<evidence type="ECO:0000259" key="2">
    <source>
        <dbReference type="Pfam" id="PF24816"/>
    </source>
</evidence>
<dbReference type="GO" id="GO:0031514">
    <property type="term" value="C:motile cilium"/>
    <property type="evidence" value="ECO:0007669"/>
    <property type="project" value="UniProtKB-SubCell"/>
</dbReference>
<sequence length="2375" mass="261735">MKPVVLTRERRIKLFGVDCVSELLYSGWRPDGRVYTQKLVLKNVGSGLQTLTYMLPKVPNFFMPFPDPIVLPVGMEYAVTVSFQPTTTTELETYLAIFSTQANDTFYLRLTAELPTLSCAIEPHIDFTLNPTAVSESSSLITPLRNDGEVPFLFRFEAQGAFNVKPHTGVMQPGDQCPITFLFAPQEAGSFTGNIILEIKKTDPELPAKTDQLVKTITLGGISKYSFIRVSLADSSGNVCDFKETPIFATVQKTVYLENDSLVPFSFHIEPSWESTPQTDFTAVQEFSVEPRTGILQANARVALKVGYAPMTARPFNDTRPDYMVEKVVIKALSGVSSSFTIEASAIPPQLELSETKINLGVVHFGETATHMLQLKNLGKHPCPYEICAPFARSYTTPKSFADPISGKTRSAAELLDGTATLANTNLLIPETTDIGLMNRARPISRRLRDLPLAVTPESGVVPAGISITLTIVLDVRMFTSEVDVTRSNGKENTTFIPPYPIGGYLAVKVPSGSPLFILVTGSLIPERGVDIRPAPITINYYEIWKTLREKYTVDELFGPLIQKVGRDHQDLSLSPLYDECALPEFAIQEAMQSLKGIKQALVKRAADFEEGLIDRSPSFYTLPPNQSVMYELYGQFLANSKGGLGAKISMTAFDFGYVPFEGNAAGQAERPFYVFNESSEVDMVVGWTCSTIRGSFSVRFNGLTDSPEFDVNALFSIPPEGSEYAEIKEFVLNPGTVRPTVFAERDGVSLNICMLKGLVILVPPRTYAHFSLVCVPNQTESFFHSRFTAICSHTPLIQYRNMRHCVVGTPIHFSIDVTACSRLENKPALTSGMPEISPPVRQRNGHHHLLLSPTAPGRVTRTSFALTNTTETFMLLSLDKPDDFEAEHDITRTLLAVEPQIIALPPGGTRIVTVAVFFPSDAVTNKFKYSFLAYDRSSLGGCSTVLFSTWLRFKLNGSKETLITIQCGAVCSAPKLCLTTESGANTRLLISYLAQQAVDSEAHEPRSLGTCFMTKELMNRLALEKPQREEGSGQEEEGFNSPLVRLPANSGVGITVNPISIGSEVMHTCRMENCSAITYELHFDTSLYKDKHTGVSLLDVMEGTMIIPAHSTMEFNLRLFADQGILTLTSYSWPFKAYAIVPTELLPAIDFITALQTSDSYYHKVRALNEATTVPETFEPSIRPLWTELLNQYAVTPVTNIVRAFSTFGRHNPTFFTQGYTWERQAISALLADHPDCRYNECLRALSAALLVEGSLSALVQVTPRSVSLTPSIINMGPIMPDTAQELCFTLQNNSNCAVTFVIEIHETMSSFPYLPNFDSAETNLKRYLFEPASDGTECLVPSLLNLLTKDESVLTEAQALRCPSFFIRTGASGILHANAQADIGIVAVPRRTGLLKARIVVKVVELAGIVLSEEEIIKDLQKGCLYIQGLPRDILSVNPKQSESIFVSSIELKAECPKFFIADASCPKVGSSQLRDMLDVDSLNDFLLGDVTPAEHIYRKSALMREKLTSTVLHVEKNKNKGHGRVESSLDIINAISMTSNVEDSQAVHGNDLSDGTRLIRSFPVVLGPDNRQSEVSKYRVILSLANPYDLPVEITLSLPYSEPNLESCPWARTLPPKAEQRAMDLLSKGIFIVSPERIYLKPNEKRSLSITYVHSEEGVHELQVQVSITRGRIFILHLIGQTLGNDEPAILAPIEQKFLPVALGEIVSPRQVVKLTNPGQVGVNYVLLRPEMFRYDENGVLISSTDDGCCHGHREGEELVIEQGPDKILACLNPRGYIPPNSCTNIVFVFTPRCVGFAHFKIGLVIYPTNTPPKKTRPWSHGVRAGPNPSTPIPDTSRSAVLSPIAPRSVADSCIESEAPKADITTNGHELEAYYDANVLDIPDGELVGYGELDDNGLIDGVRPFTGNQLTEARRSSATSYIESRCISASSTGANRKSSGRPGSRSPNRLLSPLSARNQDNDSHIYQVIDLIGYGFIAGTHVSQEAYPSYALGTDPDSPGCGSVTIKSQDNKSMLLANTQTGVGLCSLSYGRMIFGALPCLGYTSTIVTLTGSMIGEQSLDPYLSQFRSGYYEWNTILPIHNPNIRITVTPMRGHLDPGQQQTILINIFTGSLPMVTIDDIGFSVCFHGEQVQNPRLNIFEIDAGENEQRLPVTLANTVASAARITEQAYEKGFNPQAITRAGIDVENRKHRAIFHGICLKGEGNEDISTPLSRYSTHPHDDILWLTFMCHSHRAADLEHYRHALWGLRLSRIACEMMEFGTVNMPTNDVNERYVDLTPSEAREIEQISNVTLRGVINRLCTEEIPKDILTKASLRTKRRVINGMSRANFASVEQDDPVSMLDSEDAKLKIRCADMLRALTSAIYGSTVTME</sequence>
<feature type="region of interest" description="Disordered" evidence="1">
    <location>
        <begin position="1817"/>
        <end position="1842"/>
    </location>
</feature>
<gene>
    <name evidence="4" type="ORF">GMRT_12944</name>
</gene>
<evidence type="ECO:0000313" key="4">
    <source>
        <dbReference type="EMBL" id="TNJ29093.1"/>
    </source>
</evidence>
<evidence type="ECO:0008006" key="6">
    <source>
        <dbReference type="Google" id="ProtNLM"/>
    </source>
</evidence>
<proteinExistence type="predicted"/>
<dbReference type="Pfam" id="PF24816">
    <property type="entry name" value="Ig_CFAP65__9th"/>
    <property type="match status" value="1"/>
</dbReference>
<name>A0A4Z1T511_GIAMU</name>
<protein>
    <recommendedName>
        <fullName evidence="6">MSP domain-containing protein</fullName>
    </recommendedName>
</protein>
<reference evidence="4 5" key="1">
    <citation type="submission" date="2019-05" db="EMBL/GenBank/DDBJ databases">
        <title>The compact genome of Giardia muris reveals important steps in the evolution of intestinal protozoan parasites.</title>
        <authorList>
            <person name="Xu F."/>
            <person name="Jimenez-Gonzalez A."/>
            <person name="Einarsson E."/>
            <person name="Astvaldsson A."/>
            <person name="Peirasmaki D."/>
            <person name="Eckmann L."/>
            <person name="Andersson J.O."/>
            <person name="Svard S.G."/>
            <person name="Jerlstrom-Hultqvist J."/>
        </authorList>
    </citation>
    <scope>NUCLEOTIDE SEQUENCE [LARGE SCALE GENOMIC DNA]</scope>
    <source>
        <strain evidence="4 5">Roberts-Thomson</strain>
    </source>
</reference>